<dbReference type="RefSeq" id="WP_141847546.1">
    <property type="nucleotide sequence ID" value="NZ_VFPM01000006.1"/>
</dbReference>
<dbReference type="AlphaFoldDB" id="A0A543H8B7"/>
<dbReference type="PROSITE" id="PS51708">
    <property type="entry name" value="CHAD"/>
    <property type="match status" value="1"/>
</dbReference>
<dbReference type="PANTHER" id="PTHR39339">
    <property type="entry name" value="SLR1444 PROTEIN"/>
    <property type="match status" value="1"/>
</dbReference>
<dbReference type="InterPro" id="IPR007899">
    <property type="entry name" value="CHAD_dom"/>
</dbReference>
<comment type="caution">
    <text evidence="2">The sequence shown here is derived from an EMBL/GenBank/DDBJ whole genome shotgun (WGS) entry which is preliminary data.</text>
</comment>
<dbReference type="Pfam" id="PF05235">
    <property type="entry name" value="CHAD"/>
    <property type="match status" value="1"/>
</dbReference>
<gene>
    <name evidence="2" type="ORF">FBY41_4597</name>
</gene>
<keyword evidence="3" id="KW-1185">Reference proteome</keyword>
<sequence>MPTAATLLHDRLVEQQRALVEAEAAVRRGEPEGIHDLRVAMRRIRSALASFRPIVDADVTDPLRDELQWAAGRLGEARDAEVVAERIVTLLDEVAADTPPEVLARLRDRVHADAAAVRDVAVETLDSERYAAALVLLDAVVARPPFTDAAQDKARPLARRRLRREADRVLRLAEEAWATTDPEEHAAQLHDVRKRAKRLRYAAEACELVLGDRATKVAGAAEQIQTTLGTHHDEIVTRAALRRIAEADDGDEAGAFLLGRLDALEELAEARVERQAAKDIAKLERVAAKQLG</sequence>
<dbReference type="EMBL" id="VFPM01000006">
    <property type="protein sequence ID" value="TQM54560.1"/>
    <property type="molecule type" value="Genomic_DNA"/>
</dbReference>
<reference evidence="2 3" key="1">
    <citation type="submission" date="2019-06" db="EMBL/GenBank/DDBJ databases">
        <title>Genome sequencing of plant associated microbes to promote plant fitness in Sorghum bicolor and Oryza sativa.</title>
        <authorList>
            <person name="Coleman-Derr D."/>
        </authorList>
    </citation>
    <scope>NUCLEOTIDE SEQUENCE [LARGE SCALE GENOMIC DNA]</scope>
    <source>
        <strain evidence="2 3">KV-663</strain>
    </source>
</reference>
<evidence type="ECO:0000313" key="2">
    <source>
        <dbReference type="EMBL" id="TQM54560.1"/>
    </source>
</evidence>
<protein>
    <submittedName>
        <fullName evidence="2">CHAD domain-containing protein</fullName>
    </submittedName>
</protein>
<dbReference type="Gene3D" id="1.40.20.10">
    <property type="entry name" value="CHAD domain"/>
    <property type="match status" value="1"/>
</dbReference>
<feature type="domain" description="CHAD" evidence="1">
    <location>
        <begin position="1"/>
        <end position="287"/>
    </location>
</feature>
<dbReference type="OrthoDB" id="9777271at2"/>
<dbReference type="PANTHER" id="PTHR39339:SF1">
    <property type="entry name" value="CHAD DOMAIN-CONTAINING PROTEIN"/>
    <property type="match status" value="1"/>
</dbReference>
<dbReference type="InterPro" id="IPR038186">
    <property type="entry name" value="CHAD_dom_sf"/>
</dbReference>
<accession>A0A543H8B7</accession>
<name>A0A543H8B7_9MICO</name>
<organism evidence="2 3">
    <name type="scientific">Humibacillus xanthopallidus</name>
    <dbReference type="NCBI Taxonomy" id="412689"/>
    <lineage>
        <taxon>Bacteria</taxon>
        <taxon>Bacillati</taxon>
        <taxon>Actinomycetota</taxon>
        <taxon>Actinomycetes</taxon>
        <taxon>Micrococcales</taxon>
        <taxon>Intrasporangiaceae</taxon>
        <taxon>Humibacillus</taxon>
    </lineage>
</organism>
<dbReference type="SMART" id="SM00880">
    <property type="entry name" value="CHAD"/>
    <property type="match status" value="1"/>
</dbReference>
<dbReference type="Proteomes" id="UP000316747">
    <property type="component" value="Unassembled WGS sequence"/>
</dbReference>
<evidence type="ECO:0000259" key="1">
    <source>
        <dbReference type="PROSITE" id="PS51708"/>
    </source>
</evidence>
<evidence type="ECO:0000313" key="3">
    <source>
        <dbReference type="Proteomes" id="UP000316747"/>
    </source>
</evidence>
<proteinExistence type="predicted"/>